<gene>
    <name evidence="1" type="ORF">ACFFJP_16040</name>
</gene>
<proteinExistence type="predicted"/>
<protein>
    <submittedName>
        <fullName evidence="1">2OG-Fe(II) oxygenase</fullName>
    </submittedName>
</protein>
<reference evidence="1 2" key="1">
    <citation type="submission" date="2024-09" db="EMBL/GenBank/DDBJ databases">
        <authorList>
            <person name="Sun Q."/>
            <person name="Mori K."/>
        </authorList>
    </citation>
    <scope>NUCLEOTIDE SEQUENCE [LARGE SCALE GENOMIC DNA]</scope>
    <source>
        <strain evidence="1 2">KCTC 23315</strain>
    </source>
</reference>
<accession>A0ABV6BG11</accession>
<dbReference type="Pfam" id="PF13759">
    <property type="entry name" value="2OG-FeII_Oxy_5"/>
    <property type="match status" value="1"/>
</dbReference>
<dbReference type="EMBL" id="JBHLXP010000004">
    <property type="protein sequence ID" value="MFC0049811.1"/>
    <property type="molecule type" value="Genomic_DNA"/>
</dbReference>
<keyword evidence="2" id="KW-1185">Reference proteome</keyword>
<comment type="caution">
    <text evidence="1">The sequence shown here is derived from an EMBL/GenBank/DDBJ whole genome shotgun (WGS) entry which is preliminary data.</text>
</comment>
<organism evidence="1 2">
    <name type="scientific">Rheinheimera tilapiae</name>
    <dbReference type="NCBI Taxonomy" id="875043"/>
    <lineage>
        <taxon>Bacteria</taxon>
        <taxon>Pseudomonadati</taxon>
        <taxon>Pseudomonadota</taxon>
        <taxon>Gammaproteobacteria</taxon>
        <taxon>Chromatiales</taxon>
        <taxon>Chromatiaceae</taxon>
        <taxon>Rheinheimera</taxon>
    </lineage>
</organism>
<evidence type="ECO:0000313" key="2">
    <source>
        <dbReference type="Proteomes" id="UP001589813"/>
    </source>
</evidence>
<dbReference type="RefSeq" id="WP_377246378.1">
    <property type="nucleotide sequence ID" value="NZ_JBHLXP010000004.1"/>
</dbReference>
<dbReference type="Gene3D" id="2.60.120.620">
    <property type="entry name" value="q2cbj1_9rhob like domain"/>
    <property type="match status" value="1"/>
</dbReference>
<evidence type="ECO:0000313" key="1">
    <source>
        <dbReference type="EMBL" id="MFC0049811.1"/>
    </source>
</evidence>
<dbReference type="InterPro" id="IPR012668">
    <property type="entry name" value="CHP02466"/>
</dbReference>
<name>A0ABV6BG11_9GAMM</name>
<dbReference type="Proteomes" id="UP001589813">
    <property type="component" value="Unassembled WGS sequence"/>
</dbReference>
<sequence>MYQLLQLFPSQVLKVTWPQAQRLNPALIAEVLNLRGQLPSVSKTNVGGWHSPSVLQERNEPALREFTDTLPAHLSAWAQQFFALETPLDPELWQMEIWANCNETGHFNRAHDHFRSGVVVSAFYYLRCGGAGVGGETVFINQQSCPLNIHSPVPLREQSFAVTPEDGDMYIFPSWLGHRVNPYLGQQTRISLALNAWHPALNVRKKTDKQRFAGLRQVLRKIRR</sequence>